<organism evidence="2">
    <name type="scientific">Ajellomyces dermatitidis (strain ATCC 18188 / CBS 674.68)</name>
    <name type="common">Blastomyces dermatitidis</name>
    <dbReference type="NCBI Taxonomy" id="653446"/>
    <lineage>
        <taxon>Eukaryota</taxon>
        <taxon>Fungi</taxon>
        <taxon>Dikarya</taxon>
        <taxon>Ascomycota</taxon>
        <taxon>Pezizomycotina</taxon>
        <taxon>Eurotiomycetes</taxon>
        <taxon>Eurotiomycetidae</taxon>
        <taxon>Onygenales</taxon>
        <taxon>Ajellomycetaceae</taxon>
        <taxon>Blastomyces</taxon>
    </lineage>
</organism>
<dbReference type="EMBL" id="GG749410">
    <property type="protein sequence ID" value="EGE78571.2"/>
    <property type="molecule type" value="Genomic_DNA"/>
</dbReference>
<dbReference type="Proteomes" id="UP000007802">
    <property type="component" value="Unassembled WGS sequence"/>
</dbReference>
<accession>F2T5Q8</accession>
<dbReference type="OrthoDB" id="4201710at2759"/>
<proteinExistence type="predicted"/>
<gene>
    <name evidence="2" type="ORF">BDDG_01508</name>
</gene>
<dbReference type="AlphaFoldDB" id="F2T5Q8"/>
<protein>
    <submittedName>
        <fullName evidence="2">Uncharacterized protein</fullName>
    </submittedName>
</protein>
<dbReference type="HOGENOM" id="CLU_1854685_0_0_1"/>
<reference evidence="2" key="1">
    <citation type="submission" date="2010-03" db="EMBL/GenBank/DDBJ databases">
        <title>Annotation of Blastomyces dermatitidis strain ATCC 18188.</title>
        <authorList>
            <consortium name="The Broad Institute Genome Sequencing Platform"/>
            <consortium name="Broad Institute Genome Sequencing Center for Infectious Disease."/>
            <person name="Cuomo C."/>
            <person name="Klein B."/>
            <person name="Sullivan T."/>
            <person name="Heitman J."/>
            <person name="Young S."/>
            <person name="Zeng Q."/>
            <person name="Gargeya S."/>
            <person name="Alvarado L."/>
            <person name="Berlin A.M."/>
            <person name="Chapman S.B."/>
            <person name="Chen Z."/>
            <person name="Freedman E."/>
            <person name="Gellesch M."/>
            <person name="Goldberg J."/>
            <person name="Griggs A."/>
            <person name="Gujja S."/>
            <person name="Heilman E."/>
            <person name="Heiman D."/>
            <person name="Howarth C."/>
            <person name="Mehta T."/>
            <person name="Neiman D."/>
            <person name="Pearson M."/>
            <person name="Roberts A."/>
            <person name="Saif S."/>
            <person name="Shea T."/>
            <person name="Shenoy N."/>
            <person name="Sisk P."/>
            <person name="Stolte C."/>
            <person name="Sykes S."/>
            <person name="White J."/>
            <person name="Yandava C."/>
            <person name="Haas B."/>
            <person name="Nusbaum C."/>
            <person name="Birren B."/>
        </authorList>
    </citation>
    <scope>NUCLEOTIDE SEQUENCE [LARGE SCALE GENOMIC DNA]</scope>
    <source>
        <strain evidence="2">ATCC 18188</strain>
    </source>
</reference>
<feature type="region of interest" description="Disordered" evidence="1">
    <location>
        <begin position="90"/>
        <end position="111"/>
    </location>
</feature>
<evidence type="ECO:0000256" key="1">
    <source>
        <dbReference type="SAM" id="MobiDB-lite"/>
    </source>
</evidence>
<feature type="non-terminal residue" evidence="2">
    <location>
        <position position="111"/>
    </location>
</feature>
<evidence type="ECO:0000313" key="2">
    <source>
        <dbReference type="EMBL" id="EGE78571.2"/>
    </source>
</evidence>
<name>F2T5Q8_AJEDA</name>
<sequence>MNAASTNEGLGGSENTIIEIAKDGNLVVKVIEYDLVPSSDTTTKACGHLWKPTKSASFQTSVIYSYPVIIFSARRDSSADKEAGVRVSERYLRNQPNQSSPDVPVPAKQHY</sequence>